<dbReference type="EC" id="2.4.1.110" evidence="4"/>
<dbReference type="InterPro" id="IPR051862">
    <property type="entry name" value="GT-like_domain_containing_1"/>
</dbReference>
<evidence type="ECO:0000313" key="9">
    <source>
        <dbReference type="Proteomes" id="UP000177445"/>
    </source>
</evidence>
<dbReference type="Gene3D" id="3.40.50.2000">
    <property type="entry name" value="Glycogen Phosphorylase B"/>
    <property type="match status" value="1"/>
</dbReference>
<dbReference type="Pfam" id="PF12038">
    <property type="entry name" value="QTMAN_N"/>
    <property type="match status" value="1"/>
</dbReference>
<keyword evidence="3 8" id="KW-0808">Transferase</keyword>
<dbReference type="OrthoDB" id="9792163at2"/>
<dbReference type="GO" id="GO:0016438">
    <property type="term" value="F:tRNA-queuosine(34) beta-mannosyltransferase activity"/>
    <property type="evidence" value="ECO:0007669"/>
    <property type="project" value="UniProtKB-EC"/>
</dbReference>
<comment type="similarity">
    <text evidence="1">Belongs to the glycosyltransferase group 1 family. Glycosyltransferase 4 subfamily.</text>
</comment>
<gene>
    <name evidence="8" type="ORF">BKP64_08665</name>
</gene>
<accession>A0A1D9GKV5</accession>
<dbReference type="PANTHER" id="PTHR13615:SF3">
    <property type="entry name" value="GLYCOSYLTRANSFERASE-LIKE DOMAIN-CONTAINING PROTEIN 1"/>
    <property type="match status" value="1"/>
</dbReference>
<organism evidence="8 9">
    <name type="scientific">Marinobacter salinus</name>
    <dbReference type="NCBI Taxonomy" id="1874317"/>
    <lineage>
        <taxon>Bacteria</taxon>
        <taxon>Pseudomonadati</taxon>
        <taxon>Pseudomonadota</taxon>
        <taxon>Gammaproteobacteria</taxon>
        <taxon>Pseudomonadales</taxon>
        <taxon>Marinobacteraceae</taxon>
        <taxon>Marinobacter</taxon>
    </lineage>
</organism>
<reference evidence="8 9" key="1">
    <citation type="submission" date="2016-10" db="EMBL/GenBank/DDBJ databases">
        <title>Marinobacter salinus sp. nov., a moderately halophilic bacterium isolated from a tidal flat environment.</title>
        <authorList>
            <person name="Park S.-J."/>
        </authorList>
    </citation>
    <scope>NUCLEOTIDE SEQUENCE [LARGE SCALE GENOMIC DNA]</scope>
    <source>
        <strain evidence="8 9">Hb8</strain>
    </source>
</reference>
<evidence type="ECO:0000256" key="3">
    <source>
        <dbReference type="ARBA" id="ARBA00022679"/>
    </source>
</evidence>
<comment type="catalytic activity">
    <reaction evidence="6">
        <text>queuosine(34) in tRNA(Asp) + GDP-alpha-D-mannose = O-4''-alpha-D-mannosylqueuosine(34) in tRNA(Asp) + GDP + H(+)</text>
        <dbReference type="Rhea" id="RHEA:12885"/>
        <dbReference type="Rhea" id="RHEA-COMP:18572"/>
        <dbReference type="Rhea" id="RHEA-COMP:18581"/>
        <dbReference type="ChEBI" id="CHEBI:15378"/>
        <dbReference type="ChEBI" id="CHEBI:57527"/>
        <dbReference type="ChEBI" id="CHEBI:58189"/>
        <dbReference type="ChEBI" id="CHEBI:194431"/>
        <dbReference type="ChEBI" id="CHEBI:194442"/>
        <dbReference type="EC" id="2.4.1.110"/>
    </reaction>
    <physiologicalReaction direction="left-to-right" evidence="6">
        <dbReference type="Rhea" id="RHEA:12886"/>
    </physiologicalReaction>
</comment>
<dbReference type="EMBL" id="CP017715">
    <property type="protein sequence ID" value="AOY88229.1"/>
    <property type="molecule type" value="Genomic_DNA"/>
</dbReference>
<proteinExistence type="inferred from homology"/>
<evidence type="ECO:0000256" key="6">
    <source>
        <dbReference type="ARBA" id="ARBA00048439"/>
    </source>
</evidence>
<evidence type="ECO:0000256" key="4">
    <source>
        <dbReference type="ARBA" id="ARBA00044517"/>
    </source>
</evidence>
<dbReference type="PANTHER" id="PTHR13615">
    <property type="entry name" value="GLYCOSYLTRANSFERASE-LIKE 1"/>
    <property type="match status" value="1"/>
</dbReference>
<evidence type="ECO:0000259" key="7">
    <source>
        <dbReference type="Pfam" id="PF12038"/>
    </source>
</evidence>
<dbReference type="AlphaFoldDB" id="A0A1D9GKV5"/>
<dbReference type="InterPro" id="IPR022701">
    <property type="entry name" value="QTMAN_N"/>
</dbReference>
<protein>
    <recommendedName>
        <fullName evidence="5">tRNA-queuosine alpha-mannosyltransferase</fullName>
        <ecNumber evidence="4">2.4.1.110</ecNumber>
    </recommendedName>
</protein>
<dbReference type="Proteomes" id="UP000177445">
    <property type="component" value="Chromosome"/>
</dbReference>
<evidence type="ECO:0000256" key="2">
    <source>
        <dbReference type="ARBA" id="ARBA00022676"/>
    </source>
</evidence>
<sequence>MSEKTSSRKPRILLLSAYDAGSHRRWREQLVASQPGFEWHVLSLPPRFFRWRIRGNALTWLTEPRLQESWDLLLVTSMVDLASIRGFHPHLANTPSLLYMHENQFAYPESEEQHASIDPQIVNLYSAIAAHQVLFNSDWNRRSFLEGVGQLFRKLPDGLPGGVLDELTDKSRVLPVPIEDSLFVERIRPLQRQCPHLLWNHRWEYDKGPDRLALFLDELVNRGQDFRLSVVGEQFRHRPGVFDTIRERHGNRIVNWGFLASRSDYDQLLTEADVVISTALHDFQGLSMLEAMASGCLALAPDRLAYPEYVPSSQLYRSDPGHPEAEARAAADCLIRLMQNSARSQAPSGWGLSRLSNAYESIIITTLEKHGVS</sequence>
<dbReference type="KEGG" id="msq:BKP64_08665"/>
<evidence type="ECO:0000256" key="5">
    <source>
        <dbReference type="ARBA" id="ARBA00044539"/>
    </source>
</evidence>
<dbReference type="RefSeq" id="WP_070968585.1">
    <property type="nucleotide sequence ID" value="NZ_CP017715.1"/>
</dbReference>
<keyword evidence="2" id="KW-0328">Glycosyltransferase</keyword>
<dbReference type="SUPFAM" id="SSF53756">
    <property type="entry name" value="UDP-Glycosyltransferase/glycogen phosphorylase"/>
    <property type="match status" value="1"/>
</dbReference>
<dbReference type="STRING" id="1874317.BKP64_08665"/>
<keyword evidence="9" id="KW-1185">Reference proteome</keyword>
<name>A0A1D9GKV5_9GAMM</name>
<dbReference type="Pfam" id="PF13692">
    <property type="entry name" value="Glyco_trans_1_4"/>
    <property type="match status" value="1"/>
</dbReference>
<evidence type="ECO:0000256" key="1">
    <source>
        <dbReference type="ARBA" id="ARBA00009481"/>
    </source>
</evidence>
<feature type="domain" description="tRNA-queuosine alpha-mannosyltransferase N-terminal" evidence="7">
    <location>
        <begin position="11"/>
        <end position="178"/>
    </location>
</feature>
<evidence type="ECO:0000313" key="8">
    <source>
        <dbReference type="EMBL" id="AOY88229.1"/>
    </source>
</evidence>